<dbReference type="AlphaFoldDB" id="A0A017HWS3"/>
<evidence type="ECO:0000256" key="1">
    <source>
        <dbReference type="SAM" id="MobiDB-lite"/>
    </source>
</evidence>
<dbReference type="Proteomes" id="UP000019666">
    <property type="component" value="Unassembled WGS sequence"/>
</dbReference>
<accession>A0A017HWS3</accession>
<evidence type="ECO:0000313" key="2">
    <source>
        <dbReference type="EMBL" id="EYD78199.1"/>
    </source>
</evidence>
<dbReference type="HOGENOM" id="CLU_2976535_0_0_5"/>
<feature type="region of interest" description="Disordered" evidence="1">
    <location>
        <begin position="39"/>
        <end position="58"/>
    </location>
</feature>
<name>A0A017HWS3_9RHOB</name>
<protein>
    <submittedName>
        <fullName evidence="2">Small GTP-binding protein</fullName>
    </submittedName>
</protein>
<organism evidence="2 3">
    <name type="scientific">Rubellimicrobium mesophilum DSM 19309</name>
    <dbReference type="NCBI Taxonomy" id="442562"/>
    <lineage>
        <taxon>Bacteria</taxon>
        <taxon>Pseudomonadati</taxon>
        <taxon>Pseudomonadota</taxon>
        <taxon>Alphaproteobacteria</taxon>
        <taxon>Rhodobacterales</taxon>
        <taxon>Roseobacteraceae</taxon>
        <taxon>Rubellimicrobium</taxon>
    </lineage>
</organism>
<dbReference type="SUPFAM" id="SSF52540">
    <property type="entry name" value="P-loop containing nucleoside triphosphate hydrolases"/>
    <property type="match status" value="1"/>
</dbReference>
<dbReference type="EMBL" id="AOSK01000007">
    <property type="protein sequence ID" value="EYD78199.1"/>
    <property type="molecule type" value="Genomic_DNA"/>
</dbReference>
<dbReference type="InterPro" id="IPR027417">
    <property type="entry name" value="P-loop_NTPase"/>
</dbReference>
<dbReference type="STRING" id="442562.Rumeso_00221"/>
<comment type="caution">
    <text evidence="2">The sequence shown here is derived from an EMBL/GenBank/DDBJ whole genome shotgun (WGS) entry which is preliminary data.</text>
</comment>
<evidence type="ECO:0000313" key="3">
    <source>
        <dbReference type="Proteomes" id="UP000019666"/>
    </source>
</evidence>
<sequence length="58" mass="5765">MTHHPVGPRCAALVGPGASGKTTLLEELLFAAGAIERRGSVKEGSTVGDAAPRPAPAS</sequence>
<proteinExistence type="predicted"/>
<dbReference type="Gene3D" id="3.40.50.300">
    <property type="entry name" value="P-loop containing nucleotide triphosphate hydrolases"/>
    <property type="match status" value="2"/>
</dbReference>
<keyword evidence="3" id="KW-1185">Reference proteome</keyword>
<gene>
    <name evidence="2" type="ORF">Rumeso_00221</name>
</gene>
<dbReference type="RefSeq" id="WP_245639323.1">
    <property type="nucleotide sequence ID" value="NZ_KK088599.1"/>
</dbReference>
<reference evidence="2 3" key="1">
    <citation type="submission" date="2013-02" db="EMBL/GenBank/DDBJ databases">
        <authorList>
            <person name="Fiebig A."/>
            <person name="Goeker M."/>
            <person name="Klenk H.-P.P."/>
        </authorList>
    </citation>
    <scope>NUCLEOTIDE SEQUENCE [LARGE SCALE GENOMIC DNA]</scope>
    <source>
        <strain evidence="2 3">DSM 19309</strain>
    </source>
</reference>